<sequence>MDTPLHPRCQLGGSKRELEARARAGTNLDVVDRNGHTPLPRAATRINSVGKRGHTPFLTAIGPGSVSIARLLSGLGGRADLHTQKIKGFLILMERGLISVSTAETRIKAGIDIEVADLCNGDSPSNLARALINVIRASDSSDVIKALRRVGARIVEEVGVEGGAVPHESQHVSSDLCDKHAIVELLRTGVTTSTTSGGETLSIPTPSFQRPCPNQPPVSESHSSPHSFYVPLRHAIAALFHPGGAKIVTDLFDANVKVAQSWGDLDILGDHFSNTWWDSHLRKSADELRRVR</sequence>
<feature type="region of interest" description="Disordered" evidence="1">
    <location>
        <begin position="192"/>
        <end position="224"/>
    </location>
</feature>
<keyword evidence="3" id="KW-1185">Reference proteome</keyword>
<accession>A0A067M2A8</accession>
<dbReference type="SUPFAM" id="SSF48403">
    <property type="entry name" value="Ankyrin repeat"/>
    <property type="match status" value="1"/>
</dbReference>
<protein>
    <submittedName>
        <fullName evidence="2">Uncharacterized protein</fullName>
    </submittedName>
</protein>
<dbReference type="InParanoid" id="A0A067M2A8"/>
<gene>
    <name evidence="2" type="ORF">BOTBODRAFT_520529</name>
</gene>
<reference evidence="3" key="1">
    <citation type="journal article" date="2014" name="Proc. Natl. Acad. Sci. U.S.A.">
        <title>Extensive sampling of basidiomycete genomes demonstrates inadequacy of the white-rot/brown-rot paradigm for wood decay fungi.</title>
        <authorList>
            <person name="Riley R."/>
            <person name="Salamov A.A."/>
            <person name="Brown D.W."/>
            <person name="Nagy L.G."/>
            <person name="Floudas D."/>
            <person name="Held B.W."/>
            <person name="Levasseur A."/>
            <person name="Lombard V."/>
            <person name="Morin E."/>
            <person name="Otillar R."/>
            <person name="Lindquist E.A."/>
            <person name="Sun H."/>
            <person name="LaButti K.M."/>
            <person name="Schmutz J."/>
            <person name="Jabbour D."/>
            <person name="Luo H."/>
            <person name="Baker S.E."/>
            <person name="Pisabarro A.G."/>
            <person name="Walton J.D."/>
            <person name="Blanchette R.A."/>
            <person name="Henrissat B."/>
            <person name="Martin F."/>
            <person name="Cullen D."/>
            <person name="Hibbett D.S."/>
            <person name="Grigoriev I.V."/>
        </authorList>
    </citation>
    <scope>NUCLEOTIDE SEQUENCE [LARGE SCALE GENOMIC DNA]</scope>
    <source>
        <strain evidence="3">FD-172 SS1</strain>
    </source>
</reference>
<name>A0A067M2A8_BOTB1</name>
<proteinExistence type="predicted"/>
<evidence type="ECO:0000313" key="3">
    <source>
        <dbReference type="Proteomes" id="UP000027195"/>
    </source>
</evidence>
<dbReference type="AlphaFoldDB" id="A0A067M2A8"/>
<dbReference type="Proteomes" id="UP000027195">
    <property type="component" value="Unassembled WGS sequence"/>
</dbReference>
<dbReference type="HOGENOM" id="CLU_953138_0_0_1"/>
<dbReference type="EMBL" id="KL198075">
    <property type="protein sequence ID" value="KDQ09709.1"/>
    <property type="molecule type" value="Genomic_DNA"/>
</dbReference>
<dbReference type="Gene3D" id="1.25.40.20">
    <property type="entry name" value="Ankyrin repeat-containing domain"/>
    <property type="match status" value="1"/>
</dbReference>
<evidence type="ECO:0000313" key="2">
    <source>
        <dbReference type="EMBL" id="KDQ09709.1"/>
    </source>
</evidence>
<feature type="compositionally biased region" description="Low complexity" evidence="1">
    <location>
        <begin position="192"/>
        <end position="202"/>
    </location>
</feature>
<dbReference type="InterPro" id="IPR036770">
    <property type="entry name" value="Ankyrin_rpt-contain_sf"/>
</dbReference>
<organism evidence="2 3">
    <name type="scientific">Botryobasidium botryosum (strain FD-172 SS1)</name>
    <dbReference type="NCBI Taxonomy" id="930990"/>
    <lineage>
        <taxon>Eukaryota</taxon>
        <taxon>Fungi</taxon>
        <taxon>Dikarya</taxon>
        <taxon>Basidiomycota</taxon>
        <taxon>Agaricomycotina</taxon>
        <taxon>Agaricomycetes</taxon>
        <taxon>Cantharellales</taxon>
        <taxon>Botryobasidiaceae</taxon>
        <taxon>Botryobasidium</taxon>
    </lineage>
</organism>
<evidence type="ECO:0000256" key="1">
    <source>
        <dbReference type="SAM" id="MobiDB-lite"/>
    </source>
</evidence>